<dbReference type="EMBL" id="QEAM01000406">
    <property type="protein sequence ID" value="TPX40193.1"/>
    <property type="molecule type" value="Genomic_DNA"/>
</dbReference>
<gene>
    <name evidence="2" type="ORF">SeLEV6574_g06742</name>
</gene>
<evidence type="ECO:0000313" key="2">
    <source>
        <dbReference type="EMBL" id="TPX40193.1"/>
    </source>
</evidence>
<feature type="compositionally biased region" description="Basic and acidic residues" evidence="1">
    <location>
        <begin position="362"/>
        <end position="385"/>
    </location>
</feature>
<reference evidence="2 3" key="1">
    <citation type="journal article" date="2019" name="Sci. Rep.">
        <title>Comparative genomics of chytrid fungi reveal insights into the obligate biotrophic and pathogenic lifestyle of Synchytrium endobioticum.</title>
        <authorList>
            <person name="van de Vossenberg B.T.L.H."/>
            <person name="Warris S."/>
            <person name="Nguyen H.D.T."/>
            <person name="van Gent-Pelzer M.P.E."/>
            <person name="Joly D.L."/>
            <person name="van de Geest H.C."/>
            <person name="Bonants P.J.M."/>
            <person name="Smith D.S."/>
            <person name="Levesque C.A."/>
            <person name="van der Lee T.A.J."/>
        </authorList>
    </citation>
    <scope>NUCLEOTIDE SEQUENCE [LARGE SCALE GENOMIC DNA]</scope>
    <source>
        <strain evidence="2 3">LEV6574</strain>
    </source>
</reference>
<comment type="caution">
    <text evidence="2">The sequence shown here is derived from an EMBL/GenBank/DDBJ whole genome shotgun (WGS) entry which is preliminary data.</text>
</comment>
<feature type="region of interest" description="Disordered" evidence="1">
    <location>
        <begin position="362"/>
        <end position="398"/>
    </location>
</feature>
<protein>
    <submittedName>
        <fullName evidence="2">Uncharacterized protein</fullName>
    </submittedName>
</protein>
<name>A0A507CMU3_9FUNG</name>
<evidence type="ECO:0000256" key="1">
    <source>
        <dbReference type="SAM" id="MobiDB-lite"/>
    </source>
</evidence>
<dbReference type="Proteomes" id="UP000320475">
    <property type="component" value="Unassembled WGS sequence"/>
</dbReference>
<sequence>MLPLLKDRVVEVVGEEGKQAIEEIEAWVDVSLEDDSSSPPPPVQVFYKVNRLLPGPYRWSIVPHTSFGDGYVTMSEECLFDLLFDIPSFQKTVREVAGVGPKTLKVATRVAFMKNPSKGRLLDEVFLLPPEMLAKSRYVLDDSPRRYVRTPSFKTNGLVLSLLWIDTTSKPPPPDRKVEDAINLPNIFHNKTLRSTHKKAWVLTLDAGATCIIGAIAFDPNHPNQRRNLAVTTKCLAEPERRYRDWLEANKPEKISAAERECTKSDKETWAQFLERFVTFYDIARAYYSTNKHKRKRWDVEKAKRGELDRVLEGIVNMVGESMGHKLSGDKKVIVATGMGDFSSAKSRRVMFIRGYLEHDERPTYLKPPSRDKNAPMKRKADEGGTSRGGPSKSRKTR</sequence>
<evidence type="ECO:0000313" key="3">
    <source>
        <dbReference type="Proteomes" id="UP000320475"/>
    </source>
</evidence>
<proteinExistence type="predicted"/>
<dbReference type="AlphaFoldDB" id="A0A507CMU3"/>
<organism evidence="2 3">
    <name type="scientific">Synchytrium endobioticum</name>
    <dbReference type="NCBI Taxonomy" id="286115"/>
    <lineage>
        <taxon>Eukaryota</taxon>
        <taxon>Fungi</taxon>
        <taxon>Fungi incertae sedis</taxon>
        <taxon>Chytridiomycota</taxon>
        <taxon>Chytridiomycota incertae sedis</taxon>
        <taxon>Chytridiomycetes</taxon>
        <taxon>Synchytriales</taxon>
        <taxon>Synchytriaceae</taxon>
        <taxon>Synchytrium</taxon>
    </lineage>
</organism>
<accession>A0A507CMU3</accession>
<dbReference type="VEuPathDB" id="FungiDB:SeMB42_g05671"/>